<keyword evidence="6" id="KW-0408">Iron</keyword>
<dbReference type="EMBL" id="AP017928">
    <property type="protein sequence ID" value="BBA35159.1"/>
    <property type="molecule type" value="Genomic_DNA"/>
</dbReference>
<dbReference type="InterPro" id="IPR015424">
    <property type="entry name" value="PyrdxlP-dep_Trfase"/>
</dbReference>
<accession>A0A250KZE7</accession>
<dbReference type="KEGG" id="mmai:sS8_3216"/>
<keyword evidence="3" id="KW-0808">Transferase</keyword>
<comment type="catalytic activity">
    <reaction evidence="8">
        <text>(sulfur carrier)-H + L-cysteine = (sulfur carrier)-SH + L-alanine</text>
        <dbReference type="Rhea" id="RHEA:43892"/>
        <dbReference type="Rhea" id="RHEA-COMP:14737"/>
        <dbReference type="Rhea" id="RHEA-COMP:14739"/>
        <dbReference type="ChEBI" id="CHEBI:29917"/>
        <dbReference type="ChEBI" id="CHEBI:35235"/>
        <dbReference type="ChEBI" id="CHEBI:57972"/>
        <dbReference type="ChEBI" id="CHEBI:64428"/>
        <dbReference type="EC" id="2.8.1.7"/>
    </reaction>
</comment>
<evidence type="ECO:0000259" key="9">
    <source>
        <dbReference type="Pfam" id="PF00266"/>
    </source>
</evidence>
<evidence type="ECO:0000256" key="4">
    <source>
        <dbReference type="ARBA" id="ARBA00022723"/>
    </source>
</evidence>
<dbReference type="GO" id="GO:0046872">
    <property type="term" value="F:metal ion binding"/>
    <property type="evidence" value="ECO:0007669"/>
    <property type="project" value="UniProtKB-KW"/>
</dbReference>
<keyword evidence="5" id="KW-0663">Pyridoxal phosphate</keyword>
<proteinExistence type="inferred from homology"/>
<dbReference type="Gene3D" id="3.90.1150.10">
    <property type="entry name" value="Aspartate Aminotransferase, domain 1"/>
    <property type="match status" value="1"/>
</dbReference>
<dbReference type="Proteomes" id="UP000266313">
    <property type="component" value="Chromosome"/>
</dbReference>
<evidence type="ECO:0000256" key="8">
    <source>
        <dbReference type="ARBA" id="ARBA00050776"/>
    </source>
</evidence>
<evidence type="ECO:0000256" key="3">
    <source>
        <dbReference type="ARBA" id="ARBA00022679"/>
    </source>
</evidence>
<name>A0A250KZE7_9GAMM</name>
<evidence type="ECO:0000256" key="5">
    <source>
        <dbReference type="ARBA" id="ARBA00022898"/>
    </source>
</evidence>
<sequence>MLYFDHNATTPLDERVLDAMAPYLGAFYGNPSSLYRMGRICRAAVEMAREQVAALVGVHPSGIVFTSGGTEANNLALKGLTFSREPGLIAAGATEHPSVSEPLEFLKARAWRTATIPVDRNGTADVSFFESLPIRDLRFATLMLANNETGVIQDIAPIASWCRGRGIVLHCDAVQAAGKIPIDFNAGGAHLMSLSGHKIYGPKGVGALIFDKSVELEPLLHGGGQEQGLRGGTENVAAIVGFGKAAELALSELETRRAHLLALRERLEAGLADVPGAILFAAAAERLPNTLQFGVAGYDGEALVMNLDRHGIAVSSGSACASGAGEPSPVLVAMGVEPEIAKSAIRASFGKSNTEAEVDRFLEVLKTLVGTPTSESQGSKSLMSVI</sequence>
<dbReference type="Gene3D" id="3.40.640.10">
    <property type="entry name" value="Type I PLP-dependent aspartate aminotransferase-like (Major domain)"/>
    <property type="match status" value="1"/>
</dbReference>
<evidence type="ECO:0000256" key="2">
    <source>
        <dbReference type="ARBA" id="ARBA00006490"/>
    </source>
</evidence>
<evidence type="ECO:0000256" key="1">
    <source>
        <dbReference type="ARBA" id="ARBA00001933"/>
    </source>
</evidence>
<dbReference type="InterPro" id="IPR015421">
    <property type="entry name" value="PyrdxlP-dep_Trfase_major"/>
</dbReference>
<reference evidence="10 11" key="1">
    <citation type="submission" date="2016-12" db="EMBL/GenBank/DDBJ databases">
        <title>Genome sequencing of Methylocaldum marinum.</title>
        <authorList>
            <person name="Takeuchi M."/>
            <person name="Kamagata Y."/>
            <person name="Hiraoka S."/>
            <person name="Oshima K."/>
            <person name="Hattori M."/>
            <person name="Iwasaki W."/>
        </authorList>
    </citation>
    <scope>NUCLEOTIDE SEQUENCE [LARGE SCALE GENOMIC DNA]</scope>
    <source>
        <strain evidence="10 11">S8</strain>
    </source>
</reference>
<dbReference type="Gene3D" id="1.10.260.50">
    <property type="match status" value="1"/>
</dbReference>
<dbReference type="PANTHER" id="PTHR11601">
    <property type="entry name" value="CYSTEINE DESULFURYLASE FAMILY MEMBER"/>
    <property type="match status" value="1"/>
</dbReference>
<dbReference type="SUPFAM" id="SSF53383">
    <property type="entry name" value="PLP-dependent transferases"/>
    <property type="match status" value="1"/>
</dbReference>
<dbReference type="GO" id="GO:0051536">
    <property type="term" value="F:iron-sulfur cluster binding"/>
    <property type="evidence" value="ECO:0007669"/>
    <property type="project" value="UniProtKB-KW"/>
</dbReference>
<dbReference type="AlphaFoldDB" id="A0A250KZE7"/>
<dbReference type="Pfam" id="PF00266">
    <property type="entry name" value="Aminotran_5"/>
    <property type="match status" value="1"/>
</dbReference>
<keyword evidence="11" id="KW-1185">Reference proteome</keyword>
<evidence type="ECO:0000313" key="10">
    <source>
        <dbReference type="EMBL" id="BBA35159.1"/>
    </source>
</evidence>
<dbReference type="OrthoDB" id="9808002at2"/>
<dbReference type="InterPro" id="IPR015422">
    <property type="entry name" value="PyrdxlP-dep_Trfase_small"/>
</dbReference>
<dbReference type="GO" id="GO:0031071">
    <property type="term" value="F:cysteine desulfurase activity"/>
    <property type="evidence" value="ECO:0007669"/>
    <property type="project" value="UniProtKB-EC"/>
</dbReference>
<keyword evidence="7" id="KW-0411">Iron-sulfur</keyword>
<evidence type="ECO:0000256" key="6">
    <source>
        <dbReference type="ARBA" id="ARBA00023004"/>
    </source>
</evidence>
<comment type="similarity">
    <text evidence="2">Belongs to the class-V pyridoxal-phosphate-dependent aminotransferase family. NifS/IscS subfamily.</text>
</comment>
<gene>
    <name evidence="10" type="ORF">sS8_3216</name>
</gene>
<dbReference type="InterPro" id="IPR000192">
    <property type="entry name" value="Aminotrans_V_dom"/>
</dbReference>
<evidence type="ECO:0000256" key="7">
    <source>
        <dbReference type="ARBA" id="ARBA00023014"/>
    </source>
</evidence>
<dbReference type="PANTHER" id="PTHR11601:SF34">
    <property type="entry name" value="CYSTEINE DESULFURASE"/>
    <property type="match status" value="1"/>
</dbReference>
<dbReference type="PIRSF" id="PIRSF005572">
    <property type="entry name" value="NifS"/>
    <property type="match status" value="1"/>
</dbReference>
<dbReference type="InterPro" id="IPR016454">
    <property type="entry name" value="Cysteine_dSase"/>
</dbReference>
<feature type="domain" description="Aminotransferase class V" evidence="9">
    <location>
        <begin position="3"/>
        <end position="361"/>
    </location>
</feature>
<protein>
    <submittedName>
        <fullName evidence="10">Cysteine desulfurase</fullName>
    </submittedName>
</protein>
<comment type="cofactor">
    <cofactor evidence="1">
        <name>pyridoxal 5'-phosphate</name>
        <dbReference type="ChEBI" id="CHEBI:597326"/>
    </cofactor>
</comment>
<evidence type="ECO:0000313" key="11">
    <source>
        <dbReference type="Proteomes" id="UP000266313"/>
    </source>
</evidence>
<organism evidence="10 11">
    <name type="scientific">Methylocaldum marinum</name>
    <dbReference type="NCBI Taxonomy" id="1432792"/>
    <lineage>
        <taxon>Bacteria</taxon>
        <taxon>Pseudomonadati</taxon>
        <taxon>Pseudomonadota</taxon>
        <taxon>Gammaproteobacteria</taxon>
        <taxon>Methylococcales</taxon>
        <taxon>Methylococcaceae</taxon>
        <taxon>Methylocaldum</taxon>
    </lineage>
</organism>
<dbReference type="RefSeq" id="WP_119630412.1">
    <property type="nucleotide sequence ID" value="NZ_AP017928.1"/>
</dbReference>
<keyword evidence="4" id="KW-0479">Metal-binding</keyword>